<dbReference type="RefSeq" id="WP_134502510.1">
    <property type="nucleotide sequence ID" value="NZ_SOEY01000016.1"/>
</dbReference>
<keyword evidence="1" id="KW-1133">Transmembrane helix</keyword>
<gene>
    <name evidence="2" type="ORF">E3O06_07970</name>
</gene>
<feature type="transmembrane region" description="Helical" evidence="1">
    <location>
        <begin position="87"/>
        <end position="105"/>
    </location>
</feature>
<evidence type="ECO:0000313" key="3">
    <source>
        <dbReference type="Proteomes" id="UP000298173"/>
    </source>
</evidence>
<keyword evidence="3" id="KW-1185">Reference proteome</keyword>
<accession>A0A4R8V042</accession>
<feature type="transmembrane region" description="Helical" evidence="1">
    <location>
        <begin position="117"/>
        <end position="136"/>
    </location>
</feature>
<sequence length="140" mass="14582">MTRSTASPIARYSSGVGAVLLAGLAWFQLALALGAPWGRAAYGGVIEHPTGRMRGSSAVASVVWAIVALVVLRRGGHAVPQVVPGRAVPVVMWVAIGLLAVGVVLNTLTPSKRERIIWAPASLVMLVATMATELAARTHR</sequence>
<organism evidence="2 3">
    <name type="scientific">Cryobacterium glaciale</name>
    <dbReference type="NCBI Taxonomy" id="1259145"/>
    <lineage>
        <taxon>Bacteria</taxon>
        <taxon>Bacillati</taxon>
        <taxon>Actinomycetota</taxon>
        <taxon>Actinomycetes</taxon>
        <taxon>Micrococcales</taxon>
        <taxon>Microbacteriaceae</taxon>
        <taxon>Cryobacterium</taxon>
    </lineage>
</organism>
<protein>
    <submittedName>
        <fullName evidence="2">Uncharacterized protein</fullName>
    </submittedName>
</protein>
<keyword evidence="1" id="KW-0472">Membrane</keyword>
<evidence type="ECO:0000313" key="2">
    <source>
        <dbReference type="EMBL" id="TFB73754.1"/>
    </source>
</evidence>
<dbReference type="EMBL" id="SOEY01000016">
    <property type="protein sequence ID" value="TFB73754.1"/>
    <property type="molecule type" value="Genomic_DNA"/>
</dbReference>
<dbReference type="Proteomes" id="UP000298173">
    <property type="component" value="Unassembled WGS sequence"/>
</dbReference>
<keyword evidence="1" id="KW-0812">Transmembrane</keyword>
<feature type="transmembrane region" description="Helical" evidence="1">
    <location>
        <begin position="56"/>
        <end position="75"/>
    </location>
</feature>
<comment type="caution">
    <text evidence="2">The sequence shown here is derived from an EMBL/GenBank/DDBJ whole genome shotgun (WGS) entry which is preliminary data.</text>
</comment>
<dbReference type="OrthoDB" id="1524823at2"/>
<dbReference type="AlphaFoldDB" id="A0A4R8V042"/>
<proteinExistence type="predicted"/>
<evidence type="ECO:0000256" key="1">
    <source>
        <dbReference type="SAM" id="Phobius"/>
    </source>
</evidence>
<reference evidence="2 3" key="1">
    <citation type="submission" date="2019-03" db="EMBL/GenBank/DDBJ databases">
        <title>Genomics of glacier-inhabiting Cryobacterium strains.</title>
        <authorList>
            <person name="Liu Q."/>
            <person name="Xin Y.-H."/>
        </authorList>
    </citation>
    <scope>NUCLEOTIDE SEQUENCE [LARGE SCALE GENOMIC DNA]</scope>
    <source>
        <strain evidence="2 3">HLT2-23</strain>
    </source>
</reference>
<name>A0A4R8V042_9MICO</name>